<dbReference type="Pfam" id="PF03222">
    <property type="entry name" value="Trp_Tyr_perm"/>
    <property type="match status" value="1"/>
</dbReference>
<feature type="transmembrane region" description="Helical" evidence="8">
    <location>
        <begin position="163"/>
        <end position="191"/>
    </location>
</feature>
<feature type="transmembrane region" description="Helical" evidence="8">
    <location>
        <begin position="266"/>
        <end position="288"/>
    </location>
</feature>
<accession>W1P5H4</accession>
<feature type="transmembrane region" description="Helical" evidence="8">
    <location>
        <begin position="516"/>
        <end position="533"/>
    </location>
</feature>
<keyword evidence="3" id="KW-1003">Cell membrane</keyword>
<evidence type="ECO:0000256" key="8">
    <source>
        <dbReference type="SAM" id="Phobius"/>
    </source>
</evidence>
<dbReference type="GO" id="GO:0005886">
    <property type="term" value="C:plasma membrane"/>
    <property type="evidence" value="ECO:0007669"/>
    <property type="project" value="UniProtKB-SubCell"/>
</dbReference>
<dbReference type="Gramene" id="ERN02929">
    <property type="protein sequence ID" value="ERN02929"/>
    <property type="gene ID" value="AMTR_s00135p00092550"/>
</dbReference>
<comment type="subcellular location">
    <subcellularLocation>
        <location evidence="1">Cell inner membrane</location>
        <topology evidence="1">Multi-pass membrane protein</topology>
    </subcellularLocation>
</comment>
<protein>
    <recommendedName>
        <fullName evidence="11">Tyrosine-specific transport protein</fullName>
    </recommendedName>
</protein>
<feature type="transmembrane region" description="Helical" evidence="8">
    <location>
        <begin position="118"/>
        <end position="142"/>
    </location>
</feature>
<keyword evidence="5 8" id="KW-0812">Transmembrane</keyword>
<gene>
    <name evidence="9" type="ORF">AMTR_s00135p00092550</name>
</gene>
<dbReference type="HOGENOM" id="CLU_038102_5_0_1"/>
<evidence type="ECO:0000256" key="5">
    <source>
        <dbReference type="ARBA" id="ARBA00022692"/>
    </source>
</evidence>
<evidence type="ECO:0000256" key="3">
    <source>
        <dbReference type="ARBA" id="ARBA00022475"/>
    </source>
</evidence>
<dbReference type="Proteomes" id="UP000017836">
    <property type="component" value="Unassembled WGS sequence"/>
</dbReference>
<dbReference type="GO" id="GO:0003333">
    <property type="term" value="P:amino acid transmembrane transport"/>
    <property type="evidence" value="ECO:0007669"/>
    <property type="project" value="InterPro"/>
</dbReference>
<organism evidence="9 10">
    <name type="scientific">Amborella trichopoda</name>
    <dbReference type="NCBI Taxonomy" id="13333"/>
    <lineage>
        <taxon>Eukaryota</taxon>
        <taxon>Viridiplantae</taxon>
        <taxon>Streptophyta</taxon>
        <taxon>Embryophyta</taxon>
        <taxon>Tracheophyta</taxon>
        <taxon>Spermatophyta</taxon>
        <taxon>Magnoliopsida</taxon>
        <taxon>Amborellales</taxon>
        <taxon>Amborellaceae</taxon>
        <taxon>Amborella</taxon>
    </lineage>
</organism>
<keyword evidence="10" id="KW-1185">Reference proteome</keyword>
<proteinExistence type="predicted"/>
<evidence type="ECO:0000256" key="2">
    <source>
        <dbReference type="ARBA" id="ARBA00022448"/>
    </source>
</evidence>
<feature type="transmembrane region" description="Helical" evidence="8">
    <location>
        <begin position="344"/>
        <end position="365"/>
    </location>
</feature>
<feature type="transmembrane region" description="Helical" evidence="8">
    <location>
        <begin position="229"/>
        <end position="246"/>
    </location>
</feature>
<dbReference type="InterPro" id="IPR018227">
    <property type="entry name" value="Amino_acid_transport_2"/>
</dbReference>
<dbReference type="PANTHER" id="PTHR47715:SF1">
    <property type="entry name" value="TRYPTOPHAN_TYROSINE PERMEASE"/>
    <property type="match status" value="1"/>
</dbReference>
<evidence type="ECO:0000256" key="4">
    <source>
        <dbReference type="ARBA" id="ARBA00022519"/>
    </source>
</evidence>
<evidence type="ECO:0000313" key="10">
    <source>
        <dbReference type="Proteomes" id="UP000017836"/>
    </source>
</evidence>
<reference evidence="10" key="1">
    <citation type="journal article" date="2013" name="Science">
        <title>The Amborella genome and the evolution of flowering plants.</title>
        <authorList>
            <consortium name="Amborella Genome Project"/>
        </authorList>
    </citation>
    <scope>NUCLEOTIDE SEQUENCE [LARGE SCALE GENOMIC DNA]</scope>
</reference>
<sequence length="534" mass="57813">MLLSHSTSFRSPLVSLHHNPNHHFHLTVHHSSSFTLSSKSFPIYPLLLSRFTPQNPTKTSISSHNGHDMEGPEVFRERNEEGKSFWGAVSLILGTAVGPGMLGLPSATIRSGPIPSTIAIFLSWVYVISSILLVAELSYALMEEEGLVEVSFTGLAINALGKNLGVLIAVVYASLNFSLLVACISGIGSLVSQRFPWIHYLTANALFPLLIGIIIGFFHFKVIDAANRLLCFIMLFSITSLVAVGLSVGRSSLVGSLAKASRYPSAILPAIPVTVLTLGFHVITPYVCKTVGASPYEARNAILFGGAVPLVMVLSWNLVVLGLAGTGISSNDPIKLLVSVNSSALPAVQGFAFSALATSLIGYALSFPQQLSDTLDLIRRFSRLNQPSYSSTERERNYQKPLSTEELEFDASVKGDDENLEGNLEREIISLSKLDKESKPDIKHSRNILMFSLVLGVPILIASFFSAAFATALDFAGVYANCFLFGVLPPLMAWIQRSRKKARYAESRNVELLPGGDGPLLLLFVIAVILGVWH</sequence>
<evidence type="ECO:0008006" key="11">
    <source>
        <dbReference type="Google" id="ProtNLM"/>
    </source>
</evidence>
<evidence type="ECO:0000313" key="9">
    <source>
        <dbReference type="EMBL" id="ERN02929.1"/>
    </source>
</evidence>
<feature type="transmembrane region" description="Helical" evidence="8">
    <location>
        <begin position="476"/>
        <end position="495"/>
    </location>
</feature>
<feature type="transmembrane region" description="Helical" evidence="8">
    <location>
        <begin position="85"/>
        <end position="106"/>
    </location>
</feature>
<name>W1P5H4_AMBTC</name>
<dbReference type="EMBL" id="KI394463">
    <property type="protein sequence ID" value="ERN02929.1"/>
    <property type="molecule type" value="Genomic_DNA"/>
</dbReference>
<feature type="transmembrane region" description="Helical" evidence="8">
    <location>
        <begin position="197"/>
        <end position="217"/>
    </location>
</feature>
<dbReference type="AlphaFoldDB" id="W1P5H4"/>
<keyword evidence="2" id="KW-0813">Transport</keyword>
<evidence type="ECO:0000256" key="6">
    <source>
        <dbReference type="ARBA" id="ARBA00022989"/>
    </source>
</evidence>
<keyword evidence="7 8" id="KW-0472">Membrane</keyword>
<dbReference type="eggNOG" id="ENOG502QS5A">
    <property type="taxonomic scope" value="Eukaryota"/>
</dbReference>
<feature type="transmembrane region" description="Helical" evidence="8">
    <location>
        <begin position="300"/>
        <end position="324"/>
    </location>
</feature>
<dbReference type="OMA" id="LCWVYVI"/>
<keyword evidence="6 8" id="KW-1133">Transmembrane helix</keyword>
<feature type="transmembrane region" description="Helical" evidence="8">
    <location>
        <begin position="448"/>
        <end position="470"/>
    </location>
</feature>
<dbReference type="PANTHER" id="PTHR47715">
    <property type="entry name" value="TRYPTOPHAN/TYROSINE PERMEASE"/>
    <property type="match status" value="1"/>
</dbReference>
<evidence type="ECO:0000256" key="7">
    <source>
        <dbReference type="ARBA" id="ARBA00023136"/>
    </source>
</evidence>
<evidence type="ECO:0000256" key="1">
    <source>
        <dbReference type="ARBA" id="ARBA00004429"/>
    </source>
</evidence>
<keyword evidence="4" id="KW-0997">Cell inner membrane</keyword>